<dbReference type="InterPro" id="IPR002575">
    <property type="entry name" value="Aminoglycoside_PTrfase"/>
</dbReference>
<dbReference type="AlphaFoldDB" id="A0A402DSW6"/>
<dbReference type="Gene3D" id="3.30.200.20">
    <property type="entry name" value="Phosphorylase Kinase, domain 1"/>
    <property type="match status" value="1"/>
</dbReference>
<dbReference type="EMBL" id="BIMR01000185">
    <property type="protein sequence ID" value="GCE77214.1"/>
    <property type="molecule type" value="Genomic_DNA"/>
</dbReference>
<keyword evidence="3" id="KW-1185">Reference proteome</keyword>
<dbReference type="InterPro" id="IPR051678">
    <property type="entry name" value="AGP_Transferase"/>
</dbReference>
<name>A0A402DSW6_9CELL</name>
<proteinExistence type="predicted"/>
<protein>
    <submittedName>
        <fullName evidence="2">Phosphotransferase</fullName>
    </submittedName>
</protein>
<gene>
    <name evidence="2" type="ORF">CBZ_22700</name>
</gene>
<feature type="domain" description="Aminoglycoside phosphotransferase" evidence="1">
    <location>
        <begin position="41"/>
        <end position="268"/>
    </location>
</feature>
<reference evidence="2 3" key="1">
    <citation type="submission" date="2019-01" db="EMBL/GenBank/DDBJ databases">
        <title>Draft genome sequence of Cellulomonas takizawaensis strain TKZ-21.</title>
        <authorList>
            <person name="Yamamura H."/>
            <person name="Hayashi T."/>
            <person name="Hamada M."/>
            <person name="Serisawa Y."/>
            <person name="Matsuyama K."/>
            <person name="Nakagawa Y."/>
            <person name="Otoguro M."/>
            <person name="Yanagida F."/>
            <person name="Hayakawa M."/>
        </authorList>
    </citation>
    <scope>NUCLEOTIDE SEQUENCE [LARGE SCALE GENOMIC DNA]</scope>
    <source>
        <strain evidence="2 3">NBRC12680</strain>
    </source>
</reference>
<evidence type="ECO:0000259" key="1">
    <source>
        <dbReference type="Pfam" id="PF01636"/>
    </source>
</evidence>
<dbReference type="PANTHER" id="PTHR21310">
    <property type="entry name" value="AMINOGLYCOSIDE PHOSPHOTRANSFERASE-RELATED-RELATED"/>
    <property type="match status" value="1"/>
</dbReference>
<dbReference type="Proteomes" id="UP000289954">
    <property type="component" value="Unassembled WGS sequence"/>
</dbReference>
<evidence type="ECO:0000313" key="2">
    <source>
        <dbReference type="EMBL" id="GCE77214.1"/>
    </source>
</evidence>
<keyword evidence="2" id="KW-0808">Transferase</keyword>
<accession>A0A402DSW6</accession>
<evidence type="ECO:0000313" key="3">
    <source>
        <dbReference type="Proteomes" id="UP000289954"/>
    </source>
</evidence>
<organism evidence="2 3">
    <name type="scientific">Cellulomonas biazotea</name>
    <dbReference type="NCBI Taxonomy" id="1709"/>
    <lineage>
        <taxon>Bacteria</taxon>
        <taxon>Bacillati</taxon>
        <taxon>Actinomycetota</taxon>
        <taxon>Actinomycetes</taxon>
        <taxon>Micrococcales</taxon>
        <taxon>Cellulomonadaceae</taxon>
        <taxon>Cellulomonas</taxon>
    </lineage>
</organism>
<dbReference type="Gene3D" id="3.90.1200.10">
    <property type="match status" value="1"/>
</dbReference>
<dbReference type="InterPro" id="IPR011009">
    <property type="entry name" value="Kinase-like_dom_sf"/>
</dbReference>
<dbReference type="SUPFAM" id="SSF56112">
    <property type="entry name" value="Protein kinase-like (PK-like)"/>
    <property type="match status" value="1"/>
</dbReference>
<dbReference type="PANTHER" id="PTHR21310:SF15">
    <property type="entry name" value="AMINOGLYCOSIDE PHOSPHOTRANSFERASE DOMAIN-CONTAINING PROTEIN"/>
    <property type="match status" value="1"/>
</dbReference>
<dbReference type="GO" id="GO:0016740">
    <property type="term" value="F:transferase activity"/>
    <property type="evidence" value="ECO:0007669"/>
    <property type="project" value="UniProtKB-KW"/>
</dbReference>
<comment type="caution">
    <text evidence="2">The sequence shown here is derived from an EMBL/GenBank/DDBJ whole genome shotgun (WGS) entry which is preliminary data.</text>
</comment>
<dbReference type="Pfam" id="PF01636">
    <property type="entry name" value="APH"/>
    <property type="match status" value="1"/>
</dbReference>
<sequence>MRRSSLRVVTLADETPLTSTDVPLDALRTVLAPLGAVEHAERLTGGMFATSYRVTLADETRVIVKTAPTATEKLLSYELDLVRSEAHVYGLAQEHPALLMPRVLLTDFTRTTLPSDALVVSHLDGVPLTDAGFGPVDDDPRLARAEEELGAYMARLHTLLPAPAGQGFGYPNAATGLVGDTWPETFGRMVETVLTDAPRWGVELPADEVRAALRRHAAALADVTRPVLVHTDLWPGNLFVDAATGEIVGVIDPERAFWGDPLHEVVGADCMTTGPVNPRVLAGYATVVPGGLDVSSPSAQARLALYRTFLTLILLTEIVPRAFEGDWLDDYRTTLRTNLATLLTALA</sequence>